<name>A0A4V1RUT1_9HYPH</name>
<sequence length="102" mass="10641">MDLPDPLQRALQRLNAALEALDAAAERRAEADSARTDADAEYAVLQDDRSRLAVELDAALARARALDRVAGDVAVRVERAGATVRGILAELAPAGSTPPGPA</sequence>
<accession>A0A4V1RUT1</accession>
<proteinExistence type="predicted"/>
<dbReference type="AlphaFoldDB" id="A0A4V1RUT1"/>
<evidence type="ECO:0000313" key="1">
    <source>
        <dbReference type="EMBL" id="RYC32234.1"/>
    </source>
</evidence>
<dbReference type="Proteomes" id="UP000290759">
    <property type="component" value="Unassembled WGS sequence"/>
</dbReference>
<dbReference type="InterPro" id="IPR025310">
    <property type="entry name" value="DUF4164"/>
</dbReference>
<evidence type="ECO:0000313" key="2">
    <source>
        <dbReference type="Proteomes" id="UP000290759"/>
    </source>
</evidence>
<keyword evidence="2" id="KW-1185">Reference proteome</keyword>
<organism evidence="1 2">
    <name type="scientific">Lichenibacterium minor</name>
    <dbReference type="NCBI Taxonomy" id="2316528"/>
    <lineage>
        <taxon>Bacteria</taxon>
        <taxon>Pseudomonadati</taxon>
        <taxon>Pseudomonadota</taxon>
        <taxon>Alphaproteobacteria</taxon>
        <taxon>Hyphomicrobiales</taxon>
        <taxon>Lichenihabitantaceae</taxon>
        <taxon>Lichenibacterium</taxon>
    </lineage>
</organism>
<gene>
    <name evidence="1" type="ORF">D3273_09380</name>
</gene>
<dbReference type="RefSeq" id="WP_129225764.1">
    <property type="nucleotide sequence ID" value="NZ_QYBB01000008.1"/>
</dbReference>
<reference evidence="1 2" key="1">
    <citation type="submission" date="2018-12" db="EMBL/GenBank/DDBJ databases">
        <authorList>
            <person name="Grouzdev D.S."/>
            <person name="Krutkina M.S."/>
        </authorList>
    </citation>
    <scope>NUCLEOTIDE SEQUENCE [LARGE SCALE GENOMIC DNA]</scope>
    <source>
        <strain evidence="1 2">RmlP026</strain>
    </source>
</reference>
<reference evidence="1 2" key="2">
    <citation type="submission" date="2019-02" db="EMBL/GenBank/DDBJ databases">
        <title>'Lichenibacterium ramalinii' gen. nov. sp. nov., 'Lichenibacterium minor' gen. nov. sp. nov.</title>
        <authorList>
            <person name="Pankratov T."/>
        </authorList>
    </citation>
    <scope>NUCLEOTIDE SEQUENCE [LARGE SCALE GENOMIC DNA]</scope>
    <source>
        <strain evidence="1 2">RmlP026</strain>
    </source>
</reference>
<dbReference type="Pfam" id="PF13747">
    <property type="entry name" value="DUF4164"/>
    <property type="match status" value="1"/>
</dbReference>
<dbReference type="EMBL" id="QYBB01000008">
    <property type="protein sequence ID" value="RYC32234.1"/>
    <property type="molecule type" value="Genomic_DNA"/>
</dbReference>
<protein>
    <submittedName>
        <fullName evidence="1">DUF4164 family protein</fullName>
    </submittedName>
</protein>
<comment type="caution">
    <text evidence="1">The sequence shown here is derived from an EMBL/GenBank/DDBJ whole genome shotgun (WGS) entry which is preliminary data.</text>
</comment>